<dbReference type="Gene3D" id="3.90.20.20">
    <property type="match status" value="1"/>
</dbReference>
<feature type="region of interest" description="Disordered" evidence="8">
    <location>
        <begin position="1"/>
        <end position="40"/>
    </location>
</feature>
<dbReference type="InterPro" id="IPR043129">
    <property type="entry name" value="ATPase_NBD"/>
</dbReference>
<dbReference type="GO" id="GO:0140662">
    <property type="term" value="F:ATP-dependent protein folding chaperone"/>
    <property type="evidence" value="ECO:0007669"/>
    <property type="project" value="InterPro"/>
</dbReference>
<dbReference type="SUPFAM" id="SSF53067">
    <property type="entry name" value="Actin-like ATPase domain"/>
    <property type="match status" value="1"/>
</dbReference>
<dbReference type="PANTHER" id="PTHR21237">
    <property type="entry name" value="GRPE PROTEIN"/>
    <property type="match status" value="1"/>
</dbReference>
<comment type="similarity">
    <text evidence="1">Belongs to the heat shock protein 70 family.</text>
</comment>
<dbReference type="CDD" id="cd00446">
    <property type="entry name" value="GrpE"/>
    <property type="match status" value="1"/>
</dbReference>
<keyword evidence="10" id="KW-1185">Reference proteome</keyword>
<evidence type="ECO:0000313" key="10">
    <source>
        <dbReference type="Proteomes" id="UP001153678"/>
    </source>
</evidence>
<protein>
    <recommendedName>
        <fullName evidence="3">GrpE protein homolog, mitochondrial</fullName>
    </recommendedName>
</protein>
<evidence type="ECO:0000256" key="7">
    <source>
        <dbReference type="RuleBase" id="RU004478"/>
    </source>
</evidence>
<dbReference type="Proteomes" id="UP001153678">
    <property type="component" value="Unassembled WGS sequence"/>
</dbReference>
<evidence type="ECO:0000313" key="9">
    <source>
        <dbReference type="EMBL" id="CAI2167678.1"/>
    </source>
</evidence>
<evidence type="ECO:0000256" key="6">
    <source>
        <dbReference type="ARBA" id="ARBA00023186"/>
    </source>
</evidence>
<evidence type="ECO:0000256" key="4">
    <source>
        <dbReference type="ARBA" id="ARBA00022741"/>
    </source>
</evidence>
<feature type="compositionally biased region" description="Basic and acidic residues" evidence="8">
    <location>
        <begin position="1"/>
        <end position="27"/>
    </location>
</feature>
<name>A0A9W4SG10_9GLOM</name>
<evidence type="ECO:0000256" key="3">
    <source>
        <dbReference type="ARBA" id="ARBA00014521"/>
    </source>
</evidence>
<keyword evidence="5" id="KW-0067">ATP-binding</keyword>
<organism evidence="9 10">
    <name type="scientific">Funneliformis geosporum</name>
    <dbReference type="NCBI Taxonomy" id="1117311"/>
    <lineage>
        <taxon>Eukaryota</taxon>
        <taxon>Fungi</taxon>
        <taxon>Fungi incertae sedis</taxon>
        <taxon>Mucoromycota</taxon>
        <taxon>Glomeromycotina</taxon>
        <taxon>Glomeromycetes</taxon>
        <taxon>Glomerales</taxon>
        <taxon>Glomeraceae</taxon>
        <taxon>Funneliformis</taxon>
    </lineage>
</organism>
<comment type="similarity">
    <text evidence="2 7">Belongs to the GrpE family.</text>
</comment>
<dbReference type="PRINTS" id="PR00773">
    <property type="entry name" value="GRPEPROTEIN"/>
</dbReference>
<dbReference type="GO" id="GO:0000774">
    <property type="term" value="F:adenyl-nucleotide exchange factor activity"/>
    <property type="evidence" value="ECO:0007669"/>
    <property type="project" value="InterPro"/>
</dbReference>
<sequence length="288" mass="33520">MDKKNEKENFSQKKSDETETPKTENKDSQANPTELKTPEKENIVELKKEIENLKDKNLRLLAEMDNQRKIHFREMIEKTKYSNEKLIRQFLFFPDNYEKAMQISQHDTDPKIRNFLVGFQMILDEFRNVLKMYGVEEIKVTPLKDIYDEKLHGKTLKVEEIKENDKYPEGTILQISQKGYKIYERVLRPVQIKIRTTNSCVAVFEGAGVKVILNNESGKNTTPSVVSFRENGEKDIVGESAKNQAVSRPGRVVFEAKRLIGMKFNTKEVQEFRKTAPFKIIEHENGDA</sequence>
<dbReference type="Gene3D" id="2.30.22.10">
    <property type="entry name" value="Head domain of nucleotide exchange factor GrpE"/>
    <property type="match status" value="1"/>
</dbReference>
<evidence type="ECO:0000256" key="1">
    <source>
        <dbReference type="ARBA" id="ARBA00007381"/>
    </source>
</evidence>
<accession>A0A9W4SG10</accession>
<dbReference type="SUPFAM" id="SSF51064">
    <property type="entry name" value="Head domain of nucleotide exchange factor GrpE"/>
    <property type="match status" value="1"/>
</dbReference>
<dbReference type="Pfam" id="PF01025">
    <property type="entry name" value="GrpE"/>
    <property type="match status" value="1"/>
</dbReference>
<dbReference type="GO" id="GO:0042803">
    <property type="term" value="F:protein homodimerization activity"/>
    <property type="evidence" value="ECO:0007669"/>
    <property type="project" value="InterPro"/>
</dbReference>
<keyword evidence="6" id="KW-0143">Chaperone</keyword>
<dbReference type="OrthoDB" id="2401965at2759"/>
<dbReference type="HAMAP" id="MF_01151">
    <property type="entry name" value="GrpE"/>
    <property type="match status" value="1"/>
</dbReference>
<dbReference type="FunFam" id="3.30.420.40:FF:000028">
    <property type="entry name" value="heat shock 70 kDa protein-like"/>
    <property type="match status" value="1"/>
</dbReference>
<dbReference type="GO" id="GO:0005524">
    <property type="term" value="F:ATP binding"/>
    <property type="evidence" value="ECO:0007669"/>
    <property type="project" value="UniProtKB-KW"/>
</dbReference>
<dbReference type="GO" id="GO:0051087">
    <property type="term" value="F:protein-folding chaperone binding"/>
    <property type="evidence" value="ECO:0007669"/>
    <property type="project" value="InterPro"/>
</dbReference>
<dbReference type="GO" id="GO:0051082">
    <property type="term" value="F:unfolded protein binding"/>
    <property type="evidence" value="ECO:0007669"/>
    <property type="project" value="TreeGrafter"/>
</dbReference>
<evidence type="ECO:0000256" key="5">
    <source>
        <dbReference type="ARBA" id="ARBA00022840"/>
    </source>
</evidence>
<dbReference type="AlphaFoldDB" id="A0A9W4SG10"/>
<evidence type="ECO:0000256" key="2">
    <source>
        <dbReference type="ARBA" id="ARBA00009054"/>
    </source>
</evidence>
<dbReference type="InterPro" id="IPR013805">
    <property type="entry name" value="GrpE_CC"/>
</dbReference>
<dbReference type="PANTHER" id="PTHR21237:SF23">
    <property type="entry name" value="GRPE PROTEIN HOMOLOG, MITOCHONDRIAL"/>
    <property type="match status" value="1"/>
</dbReference>
<dbReference type="InterPro" id="IPR009012">
    <property type="entry name" value="GrpE_head"/>
</dbReference>
<gene>
    <name evidence="9" type="ORF">FWILDA_LOCUS3196</name>
</gene>
<dbReference type="EMBL" id="CAMKVN010000413">
    <property type="protein sequence ID" value="CAI2167678.1"/>
    <property type="molecule type" value="Genomic_DNA"/>
</dbReference>
<reference evidence="9" key="1">
    <citation type="submission" date="2022-08" db="EMBL/GenBank/DDBJ databases">
        <authorList>
            <person name="Kallberg Y."/>
            <person name="Tangrot J."/>
            <person name="Rosling A."/>
        </authorList>
    </citation>
    <scope>NUCLEOTIDE SEQUENCE</scope>
    <source>
        <strain evidence="9">Wild A</strain>
    </source>
</reference>
<dbReference type="Gene3D" id="3.30.420.40">
    <property type="match status" value="1"/>
</dbReference>
<dbReference type="InterPro" id="IPR000740">
    <property type="entry name" value="GrpE"/>
</dbReference>
<dbReference type="SUPFAM" id="SSF58014">
    <property type="entry name" value="Coiled-coil domain of nucleotide exchange factor GrpE"/>
    <property type="match status" value="1"/>
</dbReference>
<keyword evidence="4" id="KW-0547">Nucleotide-binding</keyword>
<evidence type="ECO:0000256" key="8">
    <source>
        <dbReference type="SAM" id="MobiDB-lite"/>
    </source>
</evidence>
<proteinExistence type="inferred from homology"/>
<comment type="caution">
    <text evidence="9">The sequence shown here is derived from an EMBL/GenBank/DDBJ whole genome shotgun (WGS) entry which is preliminary data.</text>
</comment>